<comment type="similarity">
    <text evidence="2 8">Belongs to the pantothenate synthetase family.</text>
</comment>
<comment type="subunit">
    <text evidence="8">Homodimer.</text>
</comment>
<comment type="miscellaneous">
    <text evidence="8">The reaction proceeds by a bi uni uni bi ping pong mechanism.</text>
</comment>
<keyword evidence="6 8" id="KW-0067">ATP-binding</keyword>
<comment type="subcellular location">
    <subcellularLocation>
        <location evidence="8">Cytoplasm</location>
    </subcellularLocation>
</comment>
<dbReference type="FunFam" id="3.40.50.620:FF:000013">
    <property type="entry name" value="Pantothenate synthetase"/>
    <property type="match status" value="1"/>
</dbReference>
<comment type="function">
    <text evidence="8">Catalyzes the condensation of pantoate with beta-alanine in an ATP-dependent reaction via a pantoyl-adenylate intermediate.</text>
</comment>
<dbReference type="SUPFAM" id="SSF52374">
    <property type="entry name" value="Nucleotidylyl transferase"/>
    <property type="match status" value="1"/>
</dbReference>
<accession>A0AAX3BAR9</accession>
<evidence type="ECO:0000313" key="9">
    <source>
        <dbReference type="EMBL" id="URA09281.1"/>
    </source>
</evidence>
<dbReference type="Pfam" id="PF02569">
    <property type="entry name" value="Pantoate_ligase"/>
    <property type="match status" value="1"/>
</dbReference>
<dbReference type="KEGG" id="taqu:KDW03_07180"/>
<comment type="pathway">
    <text evidence="1 8">Cofactor biosynthesis; (R)-pantothenate biosynthesis; (R)-pantothenate from (R)-pantoate and beta-alanine: step 1/1.</text>
</comment>
<organism evidence="9 10">
    <name type="scientific">Thermospira aquatica</name>
    <dbReference type="NCBI Taxonomy" id="2828656"/>
    <lineage>
        <taxon>Bacteria</taxon>
        <taxon>Pseudomonadati</taxon>
        <taxon>Spirochaetota</taxon>
        <taxon>Spirochaetia</taxon>
        <taxon>Brevinematales</taxon>
        <taxon>Thermospiraceae</taxon>
        <taxon>Thermospira</taxon>
    </lineage>
</organism>
<feature type="binding site" evidence="8">
    <location>
        <begin position="184"/>
        <end position="187"/>
    </location>
    <ligand>
        <name>ATP</name>
        <dbReference type="ChEBI" id="CHEBI:30616"/>
    </ligand>
</feature>
<keyword evidence="10" id="KW-1185">Reference proteome</keyword>
<dbReference type="GO" id="GO:0015940">
    <property type="term" value="P:pantothenate biosynthetic process"/>
    <property type="evidence" value="ECO:0007669"/>
    <property type="project" value="UniProtKB-UniRule"/>
</dbReference>
<evidence type="ECO:0000256" key="6">
    <source>
        <dbReference type="ARBA" id="ARBA00022840"/>
    </source>
</evidence>
<dbReference type="Proteomes" id="UP001056539">
    <property type="component" value="Chromosome"/>
</dbReference>
<dbReference type="InterPro" id="IPR042176">
    <property type="entry name" value="Pantoate_ligase_C"/>
</dbReference>
<comment type="catalytic activity">
    <reaction evidence="7 8">
        <text>(R)-pantoate + beta-alanine + ATP = (R)-pantothenate + AMP + diphosphate + H(+)</text>
        <dbReference type="Rhea" id="RHEA:10912"/>
        <dbReference type="ChEBI" id="CHEBI:15378"/>
        <dbReference type="ChEBI" id="CHEBI:15980"/>
        <dbReference type="ChEBI" id="CHEBI:29032"/>
        <dbReference type="ChEBI" id="CHEBI:30616"/>
        <dbReference type="ChEBI" id="CHEBI:33019"/>
        <dbReference type="ChEBI" id="CHEBI:57966"/>
        <dbReference type="ChEBI" id="CHEBI:456215"/>
        <dbReference type="EC" id="6.3.2.1"/>
    </reaction>
</comment>
<evidence type="ECO:0000256" key="4">
    <source>
        <dbReference type="ARBA" id="ARBA00022655"/>
    </source>
</evidence>
<dbReference type="RefSeq" id="WP_271434408.1">
    <property type="nucleotide sequence ID" value="NZ_CP073355.1"/>
</dbReference>
<evidence type="ECO:0000256" key="8">
    <source>
        <dbReference type="HAMAP-Rule" id="MF_00158"/>
    </source>
</evidence>
<gene>
    <name evidence="8 9" type="primary">panC</name>
    <name evidence="9" type="ORF">KDW03_07180</name>
</gene>
<keyword evidence="4 8" id="KW-0566">Pantothenate biosynthesis</keyword>
<dbReference type="PANTHER" id="PTHR21299">
    <property type="entry name" value="CYTIDYLATE KINASE/PANTOATE-BETA-ALANINE LIGASE"/>
    <property type="match status" value="1"/>
</dbReference>
<feature type="binding site" evidence="8">
    <location>
        <position position="176"/>
    </location>
    <ligand>
        <name>ATP</name>
        <dbReference type="ChEBI" id="CHEBI:30616"/>
    </ligand>
</feature>
<dbReference type="GO" id="GO:0005829">
    <property type="term" value="C:cytosol"/>
    <property type="evidence" value="ECO:0007669"/>
    <property type="project" value="TreeGrafter"/>
</dbReference>
<evidence type="ECO:0000256" key="3">
    <source>
        <dbReference type="ARBA" id="ARBA00022598"/>
    </source>
</evidence>
<evidence type="ECO:0000256" key="5">
    <source>
        <dbReference type="ARBA" id="ARBA00022741"/>
    </source>
</evidence>
<keyword evidence="8" id="KW-0963">Cytoplasm</keyword>
<dbReference type="PANTHER" id="PTHR21299:SF1">
    <property type="entry name" value="PANTOATE--BETA-ALANINE LIGASE"/>
    <property type="match status" value="1"/>
</dbReference>
<dbReference type="Gene3D" id="3.40.50.620">
    <property type="entry name" value="HUPs"/>
    <property type="match status" value="1"/>
</dbReference>
<evidence type="ECO:0000256" key="2">
    <source>
        <dbReference type="ARBA" id="ARBA00009256"/>
    </source>
</evidence>
<evidence type="ECO:0000256" key="7">
    <source>
        <dbReference type="ARBA" id="ARBA00048258"/>
    </source>
</evidence>
<feature type="binding site" evidence="8">
    <location>
        <begin position="147"/>
        <end position="150"/>
    </location>
    <ligand>
        <name>ATP</name>
        <dbReference type="ChEBI" id="CHEBI:30616"/>
    </ligand>
</feature>
<name>A0AAX3BAR9_9SPIR</name>
<dbReference type="FunFam" id="3.30.1300.10:FF:000001">
    <property type="entry name" value="Pantothenate synthetase"/>
    <property type="match status" value="1"/>
</dbReference>
<proteinExistence type="inferred from homology"/>
<reference evidence="9" key="2">
    <citation type="submission" date="2022-06" db="EMBL/GenBank/DDBJ databases">
        <title>Thermospira aquatica gen. nov., sp. nov.</title>
        <authorList>
            <person name="Ben Ali Gam Z."/>
            <person name="Labat M."/>
        </authorList>
    </citation>
    <scope>NUCLEOTIDE SEQUENCE</scope>
    <source>
        <strain evidence="9">F1F22</strain>
    </source>
</reference>
<sequence length="284" mass="33203">MQVIEKVREMQELARQWRREGYSIGFVPTMGALHEGHLSLVREARKHHDRVVVSIFVNPLQFGPSEDYNRYPRTFEEDKALLIAEGVDVIFFPSVEDLYPQNYQTYVTLERLPEHLCGLSRPGHFRGVATVVTKLFNIVMPHEAYFGKKDYQQFRIIERMVQDLNMDLKVTPMPIVREHDGLAMSSRNRYLTPQERQKALILFRSLELASDRIQKGERDAFRLTQEIRKFIQREVSEARIDYVSFVDAKTLEDIKTLSGHVLLALAVFIGTTRLIDNREFFLED</sequence>
<feature type="binding site" evidence="8">
    <location>
        <begin position="30"/>
        <end position="37"/>
    </location>
    <ligand>
        <name>ATP</name>
        <dbReference type="ChEBI" id="CHEBI:30616"/>
    </ligand>
</feature>
<feature type="binding site" evidence="8">
    <location>
        <position position="61"/>
    </location>
    <ligand>
        <name>(R)-pantoate</name>
        <dbReference type="ChEBI" id="CHEBI:15980"/>
    </ligand>
</feature>
<dbReference type="GO" id="GO:0004592">
    <property type="term" value="F:pantoate-beta-alanine ligase activity"/>
    <property type="evidence" value="ECO:0007669"/>
    <property type="project" value="UniProtKB-UniRule"/>
</dbReference>
<dbReference type="NCBIfam" id="TIGR00125">
    <property type="entry name" value="cyt_tran_rel"/>
    <property type="match status" value="1"/>
</dbReference>
<dbReference type="HAMAP" id="MF_00158">
    <property type="entry name" value="PanC"/>
    <property type="match status" value="1"/>
</dbReference>
<dbReference type="InterPro" id="IPR003721">
    <property type="entry name" value="Pantoate_ligase"/>
</dbReference>
<feature type="binding site" evidence="8">
    <location>
        <position position="61"/>
    </location>
    <ligand>
        <name>beta-alanine</name>
        <dbReference type="ChEBI" id="CHEBI:57966"/>
    </ligand>
</feature>
<dbReference type="EC" id="6.3.2.1" evidence="8"/>
<dbReference type="CDD" id="cd00560">
    <property type="entry name" value="PanC"/>
    <property type="match status" value="1"/>
</dbReference>
<dbReference type="InterPro" id="IPR004821">
    <property type="entry name" value="Cyt_trans-like"/>
</dbReference>
<keyword evidence="5 8" id="KW-0547">Nucleotide-binding</keyword>
<dbReference type="AlphaFoldDB" id="A0AAX3BAR9"/>
<evidence type="ECO:0000313" key="10">
    <source>
        <dbReference type="Proteomes" id="UP001056539"/>
    </source>
</evidence>
<protein>
    <recommendedName>
        <fullName evidence="8">Pantothenate synthetase</fullName>
        <shortName evidence="8">PS</shortName>
        <ecNumber evidence="8">6.3.2.1</ecNumber>
    </recommendedName>
    <alternativeName>
        <fullName evidence="8">Pantoate--beta-alanine ligase</fullName>
    </alternativeName>
    <alternativeName>
        <fullName evidence="8">Pantoate-activating enzyme</fullName>
    </alternativeName>
</protein>
<reference evidence="9" key="1">
    <citation type="submission" date="2021-04" db="EMBL/GenBank/DDBJ databases">
        <authorList>
            <person name="Postec A."/>
        </authorList>
    </citation>
    <scope>NUCLEOTIDE SEQUENCE</scope>
    <source>
        <strain evidence="9">F1F22</strain>
    </source>
</reference>
<feature type="binding site" evidence="8">
    <location>
        <position position="153"/>
    </location>
    <ligand>
        <name>(R)-pantoate</name>
        <dbReference type="ChEBI" id="CHEBI:15980"/>
    </ligand>
</feature>
<dbReference type="NCBIfam" id="TIGR00018">
    <property type="entry name" value="panC"/>
    <property type="match status" value="1"/>
</dbReference>
<dbReference type="Gene3D" id="3.30.1300.10">
    <property type="entry name" value="Pantoate-beta-alanine ligase, C-terminal domain"/>
    <property type="match status" value="1"/>
</dbReference>
<dbReference type="InterPro" id="IPR014729">
    <property type="entry name" value="Rossmann-like_a/b/a_fold"/>
</dbReference>
<feature type="active site" description="Proton donor" evidence="8">
    <location>
        <position position="37"/>
    </location>
</feature>
<dbReference type="EMBL" id="CP073355">
    <property type="protein sequence ID" value="URA09281.1"/>
    <property type="molecule type" value="Genomic_DNA"/>
</dbReference>
<evidence type="ECO:0000256" key="1">
    <source>
        <dbReference type="ARBA" id="ARBA00004990"/>
    </source>
</evidence>
<dbReference type="GO" id="GO:0005524">
    <property type="term" value="F:ATP binding"/>
    <property type="evidence" value="ECO:0007669"/>
    <property type="project" value="UniProtKB-KW"/>
</dbReference>
<keyword evidence="3 8" id="KW-0436">Ligase</keyword>